<dbReference type="RefSeq" id="WP_061683610.1">
    <property type="nucleotide sequence ID" value="NZ_LRAD01000053.1"/>
</dbReference>
<dbReference type="EMBL" id="LRAD01000053">
    <property type="protein sequence ID" value="KXZ58764.1"/>
    <property type="molecule type" value="Genomic_DNA"/>
</dbReference>
<keyword evidence="3" id="KW-1185">Reference proteome</keyword>
<dbReference type="STRING" id="36807.Mlaev_02467"/>
<name>A0A150H9V6_9MICO</name>
<feature type="region of interest" description="Disordered" evidence="1">
    <location>
        <begin position="1"/>
        <end position="83"/>
    </location>
</feature>
<protein>
    <submittedName>
        <fullName evidence="2">Uncharacterized protein</fullName>
    </submittedName>
</protein>
<evidence type="ECO:0000256" key="1">
    <source>
        <dbReference type="SAM" id="MobiDB-lite"/>
    </source>
</evidence>
<dbReference type="Proteomes" id="UP000075357">
    <property type="component" value="Unassembled WGS sequence"/>
</dbReference>
<accession>A0A150H9V6</accession>
<gene>
    <name evidence="2" type="ORF">Mlaev_02467</name>
</gene>
<comment type="caution">
    <text evidence="2">The sequence shown here is derived from an EMBL/GenBank/DDBJ whole genome shotgun (WGS) entry which is preliminary data.</text>
</comment>
<reference evidence="2 3" key="1">
    <citation type="submission" date="2016-01" db="EMBL/GenBank/DDBJ databases">
        <title>Draft genome sequences of Microbacterium laevaniformans LCDC 91-0039 and the type strain of Microbacterium hominis LCDC 84-209.</title>
        <authorList>
            <person name="Bernier A.-M."/>
            <person name="Bernard K."/>
        </authorList>
    </citation>
    <scope>NUCLEOTIDE SEQUENCE [LARGE SCALE GENOMIC DNA]</scope>
    <source>
        <strain evidence="2 3">LCDC 91-0039</strain>
    </source>
</reference>
<dbReference type="PATRIC" id="fig|36807.3.peg.2510"/>
<dbReference type="AlphaFoldDB" id="A0A150H9V6"/>
<sequence length="253" mass="28189">MCDPKPGARCSADTWKELQHARSKADAARRDLDRAPEDPSARRRLHQAESNLAEKSAAYDSSPRGQRELAEMIDSAADPNNPELDDLRTRLCAGRATRIAQKQALARSRGLSGAEESLEVDRALNRLRHPDGGYTRHPNTGREESIGFFVSPYPDREVAIPFDQLRPIDLLRFSKANADLLRMDYHYEGAWHDPETGIVSLDVSVKTLDAAEARRLAEQHQQVAFFDAQTGASVEVDPNARDRISHLNEGNPS</sequence>
<feature type="compositionally biased region" description="Basic and acidic residues" evidence="1">
    <location>
        <begin position="14"/>
        <end position="41"/>
    </location>
</feature>
<organism evidence="2 3">
    <name type="scientific">Microbacterium laevaniformans</name>
    <dbReference type="NCBI Taxonomy" id="36807"/>
    <lineage>
        <taxon>Bacteria</taxon>
        <taxon>Bacillati</taxon>
        <taxon>Actinomycetota</taxon>
        <taxon>Actinomycetes</taxon>
        <taxon>Micrococcales</taxon>
        <taxon>Microbacteriaceae</taxon>
        <taxon>Microbacterium</taxon>
    </lineage>
</organism>
<evidence type="ECO:0000313" key="3">
    <source>
        <dbReference type="Proteomes" id="UP000075357"/>
    </source>
</evidence>
<evidence type="ECO:0000313" key="2">
    <source>
        <dbReference type="EMBL" id="KXZ58764.1"/>
    </source>
</evidence>
<proteinExistence type="predicted"/>